<keyword evidence="7" id="KW-1185">Reference proteome</keyword>
<feature type="domain" description="U-box" evidence="5">
    <location>
        <begin position="777"/>
        <end position="826"/>
    </location>
</feature>
<evidence type="ECO:0000313" key="6">
    <source>
        <dbReference type="EMBL" id="KAI5066178.1"/>
    </source>
</evidence>
<dbReference type="GO" id="GO:0016567">
    <property type="term" value="P:protein ubiquitination"/>
    <property type="evidence" value="ECO:0007669"/>
    <property type="project" value="InterPro"/>
</dbReference>
<dbReference type="PROSITE" id="PS51698">
    <property type="entry name" value="U_BOX"/>
    <property type="match status" value="1"/>
</dbReference>
<feature type="compositionally biased region" description="Basic residues" evidence="3">
    <location>
        <begin position="247"/>
        <end position="257"/>
    </location>
</feature>
<evidence type="ECO:0000313" key="7">
    <source>
        <dbReference type="Proteomes" id="UP000886520"/>
    </source>
</evidence>
<dbReference type="Pfam" id="PF04564">
    <property type="entry name" value="U-box"/>
    <property type="match status" value="1"/>
</dbReference>
<dbReference type="SUPFAM" id="SSF57850">
    <property type="entry name" value="RING/U-box"/>
    <property type="match status" value="1"/>
</dbReference>
<feature type="transmembrane region" description="Helical" evidence="4">
    <location>
        <begin position="17"/>
        <end position="36"/>
    </location>
</feature>
<dbReference type="OrthoDB" id="10064100at2759"/>
<feature type="region of interest" description="Disordered" evidence="3">
    <location>
        <begin position="817"/>
        <end position="838"/>
    </location>
</feature>
<evidence type="ECO:0000259" key="5">
    <source>
        <dbReference type="PROSITE" id="PS51698"/>
    </source>
</evidence>
<dbReference type="SMART" id="SM00504">
    <property type="entry name" value="Ubox"/>
    <property type="match status" value="1"/>
</dbReference>
<dbReference type="CDD" id="cd16655">
    <property type="entry name" value="RING-Ubox_WDSUB1-like"/>
    <property type="match status" value="1"/>
</dbReference>
<dbReference type="Proteomes" id="UP000886520">
    <property type="component" value="Chromosome 18"/>
</dbReference>
<feature type="compositionally biased region" description="Basic and acidic residues" evidence="3">
    <location>
        <begin position="494"/>
        <end position="503"/>
    </location>
</feature>
<comment type="caution">
    <text evidence="6">The sequence shown here is derived from an EMBL/GenBank/DDBJ whole genome shotgun (WGS) entry which is preliminary data.</text>
</comment>
<keyword evidence="4" id="KW-1133">Transmembrane helix</keyword>
<feature type="compositionally biased region" description="Low complexity" evidence="3">
    <location>
        <begin position="439"/>
        <end position="455"/>
    </location>
</feature>
<name>A0A9D4UDV8_ADICA</name>
<evidence type="ECO:0000256" key="2">
    <source>
        <dbReference type="ARBA" id="ARBA00022679"/>
    </source>
</evidence>
<dbReference type="AlphaFoldDB" id="A0A9D4UDV8"/>
<keyword evidence="4" id="KW-0472">Membrane</keyword>
<proteinExistence type="predicted"/>
<feature type="region of interest" description="Disordered" evidence="3">
    <location>
        <begin position="225"/>
        <end position="257"/>
    </location>
</feature>
<sequence>MCFLCAISRWSRRVASILPWLVIPFIIVWALSQLLPPNYRLEITSSRLACLSVLLLSLVWYELLMPWLSSWRAHRSAVLRERKLIEALEAAKRRKEATRRCRNCLTAYKIQMPGSGKYVCTYCGHISKRPVLEVAGTLANSRSVMPGPVVSNDVAGMSHLRGVYQGNGPLTAWYRVAERNRCSWFEESSHMAENCSPAQYFPAFILKAWLFVWRKVSGMGNLTTDGCSDLDGMSENMDDASRSRLEKARRKADRKKQARLQKELLEAEDRRQREEVAKLVEERRRQRDELEILQQKERQTNTDKENETKKGDSEKRIDKGTRKVGKPDTNGRFDQVQESVPGPVQKVAKDVGDKLAVLAGSSKEQVNGFFTPSKSSRGTVQDHDPKYKTTMGSISRLGFLKRSGTTVQKASVSVSKTIVSLQSDGMLRSKKDSPHVGKSTMSSGSSSSSPRASAATHVTDSAWKRAPWISAWVKGSKGQAGDSDKAQTGAFSDNGKRLEPESDTKFNCSRNVSLIDKPSLSPVRGTAIQPPIAPPSVHADPLQQLFSTPSLFPPMDLCASVNFSAEQMLQNETKHVFLPEHTFFEAQNFSPVTDSYIPPFGSPSVQMVLDTKVSLSQPAVAGLGSSFTQPTVAPLCSLLSDTSYSGQPAYAPGSTVETPPFDVSHVSDIAATKDASMPLSLLSSLEVADLSSQTNKDNVLPWENPHEGALQLPPFSTVEALFETDLFTSDVDLLSPQKTGSLKVKEEVLEGVPGTEQSSLMSALDVRVWDDADGSQKLPAEFVDCITQEIMEDPVITADGHSYERSAIEKWLKHHDTSPKTGEVLPPPPGGSGVDKTLRPNHILRGQIIEYKEKLARMSELRSVTWPTSTRDTATLFNMTSSPSVLSF</sequence>
<dbReference type="InterPro" id="IPR052085">
    <property type="entry name" value="WD-SAM-U-box"/>
</dbReference>
<accession>A0A9D4UDV8</accession>
<gene>
    <name evidence="6" type="ORF">GOP47_0018802</name>
</gene>
<protein>
    <recommendedName>
        <fullName evidence="5">U-box domain-containing protein</fullName>
    </recommendedName>
</protein>
<dbReference type="Gene3D" id="3.30.40.10">
    <property type="entry name" value="Zinc/RING finger domain, C3HC4 (zinc finger)"/>
    <property type="match status" value="1"/>
</dbReference>
<evidence type="ECO:0000256" key="3">
    <source>
        <dbReference type="SAM" id="MobiDB-lite"/>
    </source>
</evidence>
<evidence type="ECO:0000256" key="4">
    <source>
        <dbReference type="SAM" id="Phobius"/>
    </source>
</evidence>
<comment type="pathway">
    <text evidence="1">Protein modification; protein ubiquitination.</text>
</comment>
<dbReference type="GO" id="GO:0004842">
    <property type="term" value="F:ubiquitin-protein transferase activity"/>
    <property type="evidence" value="ECO:0007669"/>
    <property type="project" value="InterPro"/>
</dbReference>
<dbReference type="PANTHER" id="PTHR46573">
    <property type="entry name" value="WD REPEAT, SAM AND U-BOX DOMAIN-CONTAINING PROTEIN 1"/>
    <property type="match status" value="1"/>
</dbReference>
<dbReference type="EMBL" id="JABFUD020000018">
    <property type="protein sequence ID" value="KAI5066178.1"/>
    <property type="molecule type" value="Genomic_DNA"/>
</dbReference>
<dbReference type="PANTHER" id="PTHR46573:SF1">
    <property type="entry name" value="WD REPEAT, SAM AND U-BOX DOMAIN-CONTAINING PROTEIN 1"/>
    <property type="match status" value="1"/>
</dbReference>
<keyword evidence="4" id="KW-0812">Transmembrane</keyword>
<keyword evidence="2" id="KW-0808">Transferase</keyword>
<feature type="region of interest" description="Disordered" evidence="3">
    <location>
        <begin position="425"/>
        <end position="459"/>
    </location>
</feature>
<dbReference type="InterPro" id="IPR003613">
    <property type="entry name" value="Ubox_domain"/>
</dbReference>
<reference evidence="6" key="1">
    <citation type="submission" date="2021-01" db="EMBL/GenBank/DDBJ databases">
        <title>Adiantum capillus-veneris genome.</title>
        <authorList>
            <person name="Fang Y."/>
            <person name="Liao Q."/>
        </authorList>
    </citation>
    <scope>NUCLEOTIDE SEQUENCE</scope>
    <source>
        <strain evidence="6">H3</strain>
        <tissue evidence="6">Leaf</tissue>
    </source>
</reference>
<feature type="region of interest" description="Disordered" evidence="3">
    <location>
        <begin position="474"/>
        <end position="503"/>
    </location>
</feature>
<feature type="region of interest" description="Disordered" evidence="3">
    <location>
        <begin position="291"/>
        <end position="336"/>
    </location>
</feature>
<feature type="compositionally biased region" description="Basic and acidic residues" evidence="3">
    <location>
        <begin position="291"/>
        <end position="331"/>
    </location>
</feature>
<evidence type="ECO:0000256" key="1">
    <source>
        <dbReference type="ARBA" id="ARBA00004906"/>
    </source>
</evidence>
<organism evidence="6 7">
    <name type="scientific">Adiantum capillus-veneris</name>
    <name type="common">Maidenhair fern</name>
    <dbReference type="NCBI Taxonomy" id="13818"/>
    <lineage>
        <taxon>Eukaryota</taxon>
        <taxon>Viridiplantae</taxon>
        <taxon>Streptophyta</taxon>
        <taxon>Embryophyta</taxon>
        <taxon>Tracheophyta</taxon>
        <taxon>Polypodiopsida</taxon>
        <taxon>Polypodiidae</taxon>
        <taxon>Polypodiales</taxon>
        <taxon>Pteridineae</taxon>
        <taxon>Pteridaceae</taxon>
        <taxon>Vittarioideae</taxon>
        <taxon>Adiantum</taxon>
    </lineage>
</organism>
<dbReference type="InterPro" id="IPR013083">
    <property type="entry name" value="Znf_RING/FYVE/PHD"/>
</dbReference>